<dbReference type="PROSITE" id="PS51258">
    <property type="entry name" value="MHD1"/>
    <property type="match status" value="1"/>
</dbReference>
<evidence type="ECO:0000259" key="3">
    <source>
        <dbReference type="PROSITE" id="PS51258"/>
    </source>
</evidence>
<dbReference type="Gene3D" id="1.20.58.1100">
    <property type="match status" value="1"/>
</dbReference>
<dbReference type="SUPFAM" id="SSF49562">
    <property type="entry name" value="C2 domain (Calcium/lipid-binding domain, CaLB)"/>
    <property type="match status" value="1"/>
</dbReference>
<evidence type="ECO:0008006" key="7">
    <source>
        <dbReference type="Google" id="ProtNLM"/>
    </source>
</evidence>
<evidence type="ECO:0000256" key="1">
    <source>
        <dbReference type="SAM" id="MobiDB-lite"/>
    </source>
</evidence>
<sequence length="1153" mass="131196">MSRQLGGSSTLRRNVRGPGGHNAIEQSAVYEYALRCAILAASEDARNAAAAEAISQRQKEKQEKHATINDVIGSLTDLFGDDGKPNKLTKEVCKGLNKRIDDIIKRRDTSNPAYQDQHLINALTQFQTPLMQSQKSKPTGTINDLLLIFIKTSEHELRRAYPPPQTTGDRLNAHLAVFAGLLKETIIHDAPQSASAELVRALEGFTLSSPKTARSDPGPSQRRANAQTGPTFFENTPLVKTVKDLFQVPQEQHREMVRRLQNVCTEQVRIWILMNALLVDIKKCINNVNTKASFPASPNDFPTPQAYDNWKKREVNQLQGLIKSVMAGNPQISLTSTETEVGSLLSGSRPQSMAMNRMPSDNGSDYRASYSPSMSSTEMQDAFGRFEQERVGSPGGTKPGETSFTFIPPDPKGYYRVLLSKCIDHDISIESSEERTKATVLSKSSEEVLKECFLRWRLSSPYRAVLYLDLVKQKYDAEQLSFEDLKDAMRTFDNKSFKELDLADWTINDREYLLRVFEQLNNAALNQLADALANYYRAKPEWMDEIIGVLEKISENPIFSHEHPDPAEYFGDLEITVEGAAVTRWYDIDATASKDEKDDLSRLIALADKLIKELETLLKRFKAPIMSSIFIPGIALTKQIPYFTLEMENWAHSNNVREAPIDSTFDLYHKVSRLKQMYLKHGPRQKAVNFKVESWFMVHVGRWLKTTDSQTPEWVTNAIAQDKFKMETEVTEYSSSVVDLFTVFHQTIDFIQSLNWPNALQDARFKTALSKVICKALDQYCATIETLFMEDLFPKSAEQLERPAISSSWYNRARTLYTASDKEALNAQPYYFTPEICVKINDIGAARNRLDKLYKMMEVDEIAALMREQGPPVPEKMENSRYLYSIKIVLAEDLRPMDNNGLSDPYVVLEVDGKTVARTRTVYETLNPRWDQVFDISLDDGAVEVLAMVNDEDVLGADEDCGGAWFKLSPKYFDDYQTHEVWLTLDTQGKLLLRISMEGEKDDIQFWFGKAFRSLKRTEDDMARTIVEKMSAYIRHCLSMKTIAKILGRDRKFSDFFMKPAPKTNDVSLQDCDESLAPLLDFFETNLKTLNDNLSDSVMQLVVLKVWKEVLVTLENLMVPPLSDQPSNMKKLDPTELQIVLNWLEVLIPYYHS</sequence>
<proteinExistence type="predicted"/>
<name>A0A433CXT0_9FUNG</name>
<protein>
    <recommendedName>
        <fullName evidence="7">C2 domain-containing protein</fullName>
    </recommendedName>
</protein>
<evidence type="ECO:0000259" key="4">
    <source>
        <dbReference type="PROSITE" id="PS51259"/>
    </source>
</evidence>
<gene>
    <name evidence="5" type="ORF">BC936DRAFT_137264</name>
</gene>
<dbReference type="OrthoDB" id="2015333at2759"/>
<dbReference type="InterPro" id="IPR010439">
    <property type="entry name" value="MUN_dom"/>
</dbReference>
<dbReference type="InterPro" id="IPR000008">
    <property type="entry name" value="C2_dom"/>
</dbReference>
<dbReference type="InterPro" id="IPR035892">
    <property type="entry name" value="C2_domain_sf"/>
</dbReference>
<feature type="non-terminal residue" evidence="5">
    <location>
        <position position="1153"/>
    </location>
</feature>
<dbReference type="InterPro" id="IPR014772">
    <property type="entry name" value="Munc13_dom-2"/>
</dbReference>
<comment type="caution">
    <text evidence="5">The sequence shown here is derived from an EMBL/GenBank/DDBJ whole genome shotgun (WGS) entry which is preliminary data.</text>
</comment>
<dbReference type="Gene3D" id="1.10.357.50">
    <property type="match status" value="1"/>
</dbReference>
<feature type="region of interest" description="Disordered" evidence="1">
    <location>
        <begin position="208"/>
        <end position="231"/>
    </location>
</feature>
<evidence type="ECO:0000313" key="5">
    <source>
        <dbReference type="EMBL" id="RUP43378.1"/>
    </source>
</evidence>
<dbReference type="SMART" id="SM00239">
    <property type="entry name" value="C2"/>
    <property type="match status" value="1"/>
</dbReference>
<feature type="domain" description="MHD1" evidence="3">
    <location>
        <begin position="665"/>
        <end position="784"/>
    </location>
</feature>
<feature type="domain" description="MHD2" evidence="4">
    <location>
        <begin position="1073"/>
        <end position="1153"/>
    </location>
</feature>
<dbReference type="PROSITE" id="PS50004">
    <property type="entry name" value="C2"/>
    <property type="match status" value="1"/>
</dbReference>
<dbReference type="Pfam" id="PF06292">
    <property type="entry name" value="MUN"/>
    <property type="match status" value="2"/>
</dbReference>
<evidence type="ECO:0000259" key="2">
    <source>
        <dbReference type="PROSITE" id="PS50004"/>
    </source>
</evidence>
<accession>A0A433CXT0</accession>
<organism evidence="5 6">
    <name type="scientific">Jimgerdemannia flammicorona</name>
    <dbReference type="NCBI Taxonomy" id="994334"/>
    <lineage>
        <taxon>Eukaryota</taxon>
        <taxon>Fungi</taxon>
        <taxon>Fungi incertae sedis</taxon>
        <taxon>Mucoromycota</taxon>
        <taxon>Mucoromycotina</taxon>
        <taxon>Endogonomycetes</taxon>
        <taxon>Endogonales</taxon>
        <taxon>Endogonaceae</taxon>
        <taxon>Jimgerdemannia</taxon>
    </lineage>
</organism>
<feature type="compositionally biased region" description="Polar residues" evidence="1">
    <location>
        <begin position="1"/>
        <end position="12"/>
    </location>
</feature>
<dbReference type="Gene3D" id="2.60.40.150">
    <property type="entry name" value="C2 domain"/>
    <property type="match status" value="1"/>
</dbReference>
<dbReference type="PROSITE" id="PS51259">
    <property type="entry name" value="MHD2"/>
    <property type="match status" value="1"/>
</dbReference>
<keyword evidence="6" id="KW-1185">Reference proteome</keyword>
<dbReference type="PANTHER" id="PTHR47263:SF1">
    <property type="entry name" value="C2 DOMAIN PROTEIN (AFU_ORTHOLOGUE AFUA_7G02350)"/>
    <property type="match status" value="1"/>
</dbReference>
<dbReference type="PANTHER" id="PTHR47263">
    <property type="entry name" value="ADENYLATE CYCLASE ACTIVATION PROTEIN GIT1"/>
    <property type="match status" value="1"/>
</dbReference>
<reference evidence="5 6" key="1">
    <citation type="journal article" date="2018" name="New Phytol.">
        <title>Phylogenomics of Endogonaceae and evolution of mycorrhizas within Mucoromycota.</title>
        <authorList>
            <person name="Chang Y."/>
            <person name="Desiro A."/>
            <person name="Na H."/>
            <person name="Sandor L."/>
            <person name="Lipzen A."/>
            <person name="Clum A."/>
            <person name="Barry K."/>
            <person name="Grigoriev I.V."/>
            <person name="Martin F.M."/>
            <person name="Stajich J.E."/>
            <person name="Smith M.E."/>
            <person name="Bonito G."/>
            <person name="Spatafora J.W."/>
        </authorList>
    </citation>
    <scope>NUCLEOTIDE SEQUENCE [LARGE SCALE GENOMIC DNA]</scope>
    <source>
        <strain evidence="5 6">GMNB39</strain>
    </source>
</reference>
<feature type="compositionally biased region" description="Polar residues" evidence="1">
    <location>
        <begin position="222"/>
        <end position="231"/>
    </location>
</feature>
<feature type="compositionally biased region" description="Polar residues" evidence="1">
    <location>
        <begin position="337"/>
        <end position="363"/>
    </location>
</feature>
<dbReference type="Pfam" id="PF00168">
    <property type="entry name" value="C2"/>
    <property type="match status" value="1"/>
</dbReference>
<evidence type="ECO:0000313" key="6">
    <source>
        <dbReference type="Proteomes" id="UP000268093"/>
    </source>
</evidence>
<feature type="domain" description="C2" evidence="2">
    <location>
        <begin position="868"/>
        <end position="983"/>
    </location>
</feature>
<dbReference type="EMBL" id="RBNI01011145">
    <property type="protein sequence ID" value="RUP43378.1"/>
    <property type="molecule type" value="Genomic_DNA"/>
</dbReference>
<dbReference type="InterPro" id="IPR052811">
    <property type="entry name" value="Glucose_resp_signaling"/>
</dbReference>
<dbReference type="Proteomes" id="UP000268093">
    <property type="component" value="Unassembled WGS sequence"/>
</dbReference>
<feature type="region of interest" description="Disordered" evidence="1">
    <location>
        <begin position="1"/>
        <end position="20"/>
    </location>
</feature>
<feature type="region of interest" description="Disordered" evidence="1">
    <location>
        <begin position="337"/>
        <end position="371"/>
    </location>
</feature>
<dbReference type="AlphaFoldDB" id="A0A433CXT0"/>
<dbReference type="InterPro" id="IPR014770">
    <property type="entry name" value="Munc13_1"/>
</dbReference>